<sequence>MIQNDDNNKNMTVKTDSTSEDKIEKIEDWRNEHGKPSLKYLEALARDGSLEAFNKINCSRFGC</sequence>
<reference evidence="3" key="1">
    <citation type="submission" date="2017-09" db="EMBL/GenBank/DDBJ databases">
        <title>Depth-based differentiation of microbial function through sediment-hosted aquifers and enrichment of novel symbionts in the deep terrestrial subsurface.</title>
        <authorList>
            <person name="Probst A.J."/>
            <person name="Ladd B."/>
            <person name="Jarett J.K."/>
            <person name="Geller-Mcgrath D.E."/>
            <person name="Sieber C.M.K."/>
            <person name="Emerson J.B."/>
            <person name="Anantharaman K."/>
            <person name="Thomas B.C."/>
            <person name="Malmstrom R."/>
            <person name="Stieglmeier M."/>
            <person name="Klingl A."/>
            <person name="Woyke T."/>
            <person name="Ryan C.M."/>
            <person name="Banfield J.F."/>
        </authorList>
    </citation>
    <scope>NUCLEOTIDE SEQUENCE [LARGE SCALE GENOMIC DNA]</scope>
</reference>
<feature type="compositionally biased region" description="Polar residues" evidence="1">
    <location>
        <begin position="1"/>
        <end position="16"/>
    </location>
</feature>
<name>A0A2M7TXM5_9BACT</name>
<accession>A0A2M7TXM5</accession>
<evidence type="ECO:0000256" key="1">
    <source>
        <dbReference type="SAM" id="MobiDB-lite"/>
    </source>
</evidence>
<gene>
    <name evidence="2" type="ORF">COY16_04010</name>
</gene>
<protein>
    <submittedName>
        <fullName evidence="2">Uncharacterized protein</fullName>
    </submittedName>
</protein>
<evidence type="ECO:0000313" key="2">
    <source>
        <dbReference type="EMBL" id="PIZ62566.1"/>
    </source>
</evidence>
<dbReference type="EMBL" id="PFOB01000051">
    <property type="protein sequence ID" value="PIZ62566.1"/>
    <property type="molecule type" value="Genomic_DNA"/>
</dbReference>
<dbReference type="Proteomes" id="UP000228503">
    <property type="component" value="Unassembled WGS sequence"/>
</dbReference>
<organism evidence="2 3">
    <name type="scientific">Candidatus Roizmanbacteria bacterium CG_4_10_14_0_2_um_filter_39_13</name>
    <dbReference type="NCBI Taxonomy" id="1974825"/>
    <lineage>
        <taxon>Bacteria</taxon>
        <taxon>Candidatus Roizmaniibacteriota</taxon>
    </lineage>
</organism>
<evidence type="ECO:0000313" key="3">
    <source>
        <dbReference type="Proteomes" id="UP000228503"/>
    </source>
</evidence>
<comment type="caution">
    <text evidence="2">The sequence shown here is derived from an EMBL/GenBank/DDBJ whole genome shotgun (WGS) entry which is preliminary data.</text>
</comment>
<proteinExistence type="predicted"/>
<feature type="region of interest" description="Disordered" evidence="1">
    <location>
        <begin position="1"/>
        <end position="21"/>
    </location>
</feature>
<dbReference type="AlphaFoldDB" id="A0A2M7TXM5"/>